<gene>
    <name evidence="1" type="ORF">AGOR_G00236740</name>
</gene>
<comment type="caution">
    <text evidence="1">The sequence shown here is derived from an EMBL/GenBank/DDBJ whole genome shotgun (WGS) entry which is preliminary data.</text>
</comment>
<dbReference type="EMBL" id="JAERUA010000024">
    <property type="protein sequence ID" value="KAI1882618.1"/>
    <property type="molecule type" value="Genomic_DNA"/>
</dbReference>
<name>A0A8T3CIV6_9TELE</name>
<organism evidence="1 2">
    <name type="scientific">Albula goreensis</name>
    <dbReference type="NCBI Taxonomy" id="1534307"/>
    <lineage>
        <taxon>Eukaryota</taxon>
        <taxon>Metazoa</taxon>
        <taxon>Chordata</taxon>
        <taxon>Craniata</taxon>
        <taxon>Vertebrata</taxon>
        <taxon>Euteleostomi</taxon>
        <taxon>Actinopterygii</taxon>
        <taxon>Neopterygii</taxon>
        <taxon>Teleostei</taxon>
        <taxon>Albuliformes</taxon>
        <taxon>Albulidae</taxon>
        <taxon>Albula</taxon>
    </lineage>
</organism>
<reference evidence="1" key="1">
    <citation type="submission" date="2021-01" db="EMBL/GenBank/DDBJ databases">
        <authorList>
            <person name="Zahm M."/>
            <person name="Roques C."/>
            <person name="Cabau C."/>
            <person name="Klopp C."/>
            <person name="Donnadieu C."/>
            <person name="Jouanno E."/>
            <person name="Lampietro C."/>
            <person name="Louis A."/>
            <person name="Herpin A."/>
            <person name="Echchiki A."/>
            <person name="Berthelot C."/>
            <person name="Parey E."/>
            <person name="Roest-Crollius H."/>
            <person name="Braasch I."/>
            <person name="Postlethwait J."/>
            <person name="Bobe J."/>
            <person name="Montfort J."/>
            <person name="Bouchez O."/>
            <person name="Begum T."/>
            <person name="Mejri S."/>
            <person name="Adams A."/>
            <person name="Chen W.-J."/>
            <person name="Guiguen Y."/>
        </authorList>
    </citation>
    <scope>NUCLEOTIDE SEQUENCE</scope>
    <source>
        <tissue evidence="1">Blood</tissue>
    </source>
</reference>
<evidence type="ECO:0008006" key="3">
    <source>
        <dbReference type="Google" id="ProtNLM"/>
    </source>
</evidence>
<protein>
    <recommendedName>
        <fullName evidence="3">DDE Tnp4 domain-containing protein</fullName>
    </recommendedName>
</protein>
<accession>A0A8T3CIV6</accession>
<dbReference type="Proteomes" id="UP000829720">
    <property type="component" value="Unassembled WGS sequence"/>
</dbReference>
<evidence type="ECO:0000313" key="2">
    <source>
        <dbReference type="Proteomes" id="UP000829720"/>
    </source>
</evidence>
<evidence type="ECO:0000313" key="1">
    <source>
        <dbReference type="EMBL" id="KAI1882618.1"/>
    </source>
</evidence>
<sequence length="535" mass="58569">MEEVLLLGLRIHHQLQCQRHSSASWRPRICHAIALMTLQDPDPVSYARVNSWQFTLGGLRSCGRLLPVPGICGGLGAPGPRQETHGWAHQVEVLILLSCLAHGLSYRVVARAFVIPTTAVHRAVQPTCTAVLTLLDRVISFPKAEELPAVDAGFAHLATSPVFSGCVGAIDGSHVWVKVPPGANGQDTLTANCLPTSSYRPSVTTQVDSWTLMWGTLVKSMIRCPEESPVYLGALYPPSGYFIVADGGYPCISIPMAIMTSFPEPVQRRVQDRCLTAGDVLQPVGEHCDQVVVPPPGPVRNQTSGQPQWDSPARSLGKKYFCHRTGLWKNMQPIHCLCLLPLLLGSAIGECDNALECPKEFQAVYDKTVTEIPATLKPGATEVFFVGSKLFTIPNEAFIRNPKLEKLEFLDIPITSIDKGAFEALLTTPVLPPTLLAITPESAKTFPCSGGSAPQSAYTSESDARALHCRSLLLIYMPLLVVELCCMVVLTRFTYSLYCSLQQGERLYTRVNLTRFSYRKELILQPVHQTETEAL</sequence>
<proteinExistence type="predicted"/>
<keyword evidence="2" id="KW-1185">Reference proteome</keyword>
<dbReference type="AlphaFoldDB" id="A0A8T3CIV6"/>
<dbReference type="OrthoDB" id="8964938at2759"/>